<feature type="domain" description="AMP-dependent ligase C-terminal" evidence="3">
    <location>
        <begin position="325"/>
        <end position="408"/>
    </location>
</feature>
<dbReference type="EMBL" id="VDUY01000004">
    <property type="protein sequence ID" value="TXL65194.1"/>
    <property type="molecule type" value="Genomic_DNA"/>
</dbReference>
<feature type="coiled-coil region" evidence="1">
    <location>
        <begin position="182"/>
        <end position="209"/>
    </location>
</feature>
<dbReference type="Pfam" id="PF14535">
    <property type="entry name" value="AMP-binding_C_2"/>
    <property type="match status" value="1"/>
</dbReference>
<dbReference type="GO" id="GO:0016874">
    <property type="term" value="F:ligase activity"/>
    <property type="evidence" value="ECO:0007669"/>
    <property type="project" value="UniProtKB-KW"/>
</dbReference>
<dbReference type="SUPFAM" id="SSF56801">
    <property type="entry name" value="Acetyl-CoA synthetase-like"/>
    <property type="match status" value="1"/>
</dbReference>
<name>A0A5C8NVN0_9BURK</name>
<dbReference type="InterPro" id="IPR000873">
    <property type="entry name" value="AMP-dep_synth/lig_dom"/>
</dbReference>
<dbReference type="Pfam" id="PF00501">
    <property type="entry name" value="AMP-binding"/>
    <property type="match status" value="1"/>
</dbReference>
<dbReference type="Proteomes" id="UP000321548">
    <property type="component" value="Unassembled WGS sequence"/>
</dbReference>
<keyword evidence="5" id="KW-1185">Reference proteome</keyword>
<evidence type="ECO:0000313" key="4">
    <source>
        <dbReference type="EMBL" id="TXL65194.1"/>
    </source>
</evidence>
<gene>
    <name evidence="4" type="ORF">FHP08_10335</name>
</gene>
<dbReference type="AlphaFoldDB" id="A0A5C8NVN0"/>
<dbReference type="InterPro" id="IPR042099">
    <property type="entry name" value="ANL_N_sf"/>
</dbReference>
<dbReference type="PANTHER" id="PTHR43845:SF1">
    <property type="entry name" value="BLR5969 PROTEIN"/>
    <property type="match status" value="1"/>
</dbReference>
<dbReference type="InterPro" id="IPR028154">
    <property type="entry name" value="AMP-dep_Lig_C"/>
</dbReference>
<dbReference type="Gene3D" id="3.40.50.12780">
    <property type="entry name" value="N-terminal domain of ligase-like"/>
    <property type="match status" value="1"/>
</dbReference>
<feature type="domain" description="AMP-dependent synthetase/ligase" evidence="2">
    <location>
        <begin position="151"/>
        <end position="277"/>
    </location>
</feature>
<keyword evidence="4" id="KW-0436">Ligase</keyword>
<evidence type="ECO:0000259" key="3">
    <source>
        <dbReference type="Pfam" id="PF14535"/>
    </source>
</evidence>
<sequence length="419" mass="44881">MSQHFDELETRSPEAREGALMARLPGLIARAIDKAPGWRERLAGVVPGDVSSRKALAALPVLRKGDLKDIQQARPPFGGLTTVAPGRLGRLFMSPGPIFDPEGAGDDPWRVARALHAAGIRPGHVVQNCFGYHLTPGAWMVDGGARKLGCAVIPAGIGNTEQQIDLIRTLKPDAYAGTPSFLRIIVEKAQELKLDISNLKRALVAAEALPPSLRSWFHQQGVATVLQWYGTADLGMVAYESEAMEGMILDEDLILEIVRPGTGDPVPDGEVGEVVVTSFNPVYPMIRFGTGDLSAVMRGPSPCGRSNVRIRGWLGRADQTTKVRGMFVHPGQVHEIVRRHPGVARARLVVEGEMANDRMTLRCEAGDSVVAASGGGEALAAALAESVREVTKLRGEVALVAPGSLPNDGKVIEDARKYD</sequence>
<protein>
    <submittedName>
        <fullName evidence="4">Phenylacetate--CoA ligase</fullName>
    </submittedName>
</protein>
<reference evidence="4 5" key="1">
    <citation type="submission" date="2019-06" db="EMBL/GenBank/DDBJ databases">
        <title>Quisquiliibacterium sp. nov., isolated from a maize field.</title>
        <authorList>
            <person name="Lin S.-Y."/>
            <person name="Tsai C.-F."/>
            <person name="Young C.-C."/>
        </authorList>
    </citation>
    <scope>NUCLEOTIDE SEQUENCE [LARGE SCALE GENOMIC DNA]</scope>
    <source>
        <strain evidence="4 5">CC-CFT501</strain>
    </source>
</reference>
<organism evidence="4 5">
    <name type="scientific">Zeimonas arvi</name>
    <dbReference type="NCBI Taxonomy" id="2498847"/>
    <lineage>
        <taxon>Bacteria</taxon>
        <taxon>Pseudomonadati</taxon>
        <taxon>Pseudomonadota</taxon>
        <taxon>Betaproteobacteria</taxon>
        <taxon>Burkholderiales</taxon>
        <taxon>Burkholderiaceae</taxon>
        <taxon>Zeimonas</taxon>
    </lineage>
</organism>
<dbReference type="PANTHER" id="PTHR43845">
    <property type="entry name" value="BLR5969 PROTEIN"/>
    <property type="match status" value="1"/>
</dbReference>
<dbReference type="RefSeq" id="WP_147704390.1">
    <property type="nucleotide sequence ID" value="NZ_VDUY01000004.1"/>
</dbReference>
<dbReference type="InterPro" id="IPR045851">
    <property type="entry name" value="AMP-bd_C_sf"/>
</dbReference>
<evidence type="ECO:0000259" key="2">
    <source>
        <dbReference type="Pfam" id="PF00501"/>
    </source>
</evidence>
<comment type="caution">
    <text evidence="4">The sequence shown here is derived from an EMBL/GenBank/DDBJ whole genome shotgun (WGS) entry which is preliminary data.</text>
</comment>
<dbReference type="OrthoDB" id="56632at2"/>
<accession>A0A5C8NVN0</accession>
<dbReference type="Gene3D" id="3.30.300.30">
    <property type="match status" value="1"/>
</dbReference>
<keyword evidence="1" id="KW-0175">Coiled coil</keyword>
<evidence type="ECO:0000256" key="1">
    <source>
        <dbReference type="SAM" id="Coils"/>
    </source>
</evidence>
<proteinExistence type="predicted"/>
<evidence type="ECO:0000313" key="5">
    <source>
        <dbReference type="Proteomes" id="UP000321548"/>
    </source>
</evidence>